<evidence type="ECO:0000313" key="11">
    <source>
        <dbReference type="Proteomes" id="UP000001024"/>
    </source>
</evidence>
<dbReference type="InterPro" id="IPR024051">
    <property type="entry name" value="AICAR_Tfase_dup_dom_sf"/>
</dbReference>
<dbReference type="UniPathway" id="UPA00074">
    <property type="reaction ID" value="UER00133"/>
</dbReference>
<dbReference type="SUPFAM" id="SSF53927">
    <property type="entry name" value="Cytidine deaminase-like"/>
    <property type="match status" value="1"/>
</dbReference>
<dbReference type="HOGENOM" id="CLU_016316_5_2_2"/>
<reference evidence="10 11" key="1">
    <citation type="journal article" date="2000" name="Nature">
        <title>The genome sequence of the thermoacidophilic scavenger Thermoplasma acidophilum.</title>
        <authorList>
            <person name="Ruepp A."/>
            <person name="Graml W."/>
            <person name="Santos-Martinez M.L."/>
            <person name="Koretke K.K."/>
            <person name="Volker C."/>
            <person name="Mewes H.W."/>
            <person name="Frishman D."/>
            <person name="Stocker S."/>
            <person name="Lupas A.N."/>
            <person name="Baumeister W."/>
        </authorList>
    </citation>
    <scope>NUCLEOTIDE SEQUENCE [LARGE SCALE GENOMIC DNA]</scope>
    <source>
        <strain evidence="11">ATCC 25905 / DSM 1728 / JCM 9062 / NBRC 15155 / AMRC-C165</strain>
    </source>
</reference>
<dbReference type="InterPro" id="IPR002695">
    <property type="entry name" value="PurH-like"/>
</dbReference>
<comment type="pathway">
    <text evidence="1">Purine metabolism; IMP biosynthesis via de novo pathway; IMP from 5-formamido-1-(5-phospho-D-ribosyl)imidazole-4-carboxamide: step 1/1.</text>
</comment>
<dbReference type="Proteomes" id="UP000001024">
    <property type="component" value="Chromosome"/>
</dbReference>
<dbReference type="Pfam" id="PF01808">
    <property type="entry name" value="AICARFT_IMPCHas"/>
    <property type="match status" value="1"/>
</dbReference>
<dbReference type="PaxDb" id="273075-Ta0060"/>
<dbReference type="EMBL" id="AL445063">
    <property type="protein sequence ID" value="CAC11208.1"/>
    <property type="molecule type" value="Genomic_DNA"/>
</dbReference>
<dbReference type="GO" id="GO:0004643">
    <property type="term" value="F:phosphoribosylaminoimidazolecarboxamide formyltransferase activity"/>
    <property type="evidence" value="ECO:0007669"/>
    <property type="project" value="InterPro"/>
</dbReference>
<keyword evidence="7" id="KW-0665">Pyrimidine biosynthesis</keyword>
<dbReference type="Gene3D" id="3.40.140.20">
    <property type="match status" value="2"/>
</dbReference>
<feature type="domain" description="MGS-like" evidence="9">
    <location>
        <begin position="1"/>
        <end position="131"/>
    </location>
</feature>
<dbReference type="SMART" id="SM00798">
    <property type="entry name" value="AICARFT_IMPCHas"/>
    <property type="match status" value="1"/>
</dbReference>
<dbReference type="GO" id="GO:0006189">
    <property type="term" value="P:'de novo' IMP biosynthetic process"/>
    <property type="evidence" value="ECO:0007669"/>
    <property type="project" value="UniProtKB-UniPathway"/>
</dbReference>
<dbReference type="PIRSF" id="PIRSF000414">
    <property type="entry name" value="AICARFT_IMPCHas"/>
    <property type="match status" value="1"/>
</dbReference>
<dbReference type="SMART" id="SM00851">
    <property type="entry name" value="MGS"/>
    <property type="match status" value="1"/>
</dbReference>
<dbReference type="SUPFAM" id="SSF52335">
    <property type="entry name" value="Methylglyoxal synthase-like"/>
    <property type="match status" value="1"/>
</dbReference>
<evidence type="ECO:0000256" key="1">
    <source>
        <dbReference type="ARBA" id="ARBA00004844"/>
    </source>
</evidence>
<comment type="similarity">
    <text evidence="3">Belongs to the PurH family.</text>
</comment>
<accession>Q9HM11</accession>
<dbReference type="RefSeq" id="WP_010900488.1">
    <property type="nucleotide sequence ID" value="NC_002578.1"/>
</dbReference>
<sequence>MNFLISVYDKTGLAEFLKKVRGHIDVVYATSGTYRSLKDLGLNLHETSEITGFDDLLGGRVKTLHPVLYAGLLYRDRNEGNQVKFDVVISNLYPFSVDMKTEDEMIENIDIGGVSLTRAAAKNYRNILVLTSPEDYATAADVINSGNIPEDYRKRMAMKAFIRMAEYDARINEGLSRISGLASDSYVAIGYNGEKLRYGENPDQAGYLFTSDPSVGVAASEKLNGKELSYNNILDADSAFETALEFDDPAVIVMKHNTPSGVAQDNDIVAAFRKAWDADPESAYGSVIAVNRKVTEDLAAAMKPYFIEVLLAPDYDEKALDLLRKKKNLRVLKVRWQRDDRLRIRSVSGGFLAQTPMRASIDASSLRLVTEKGADEKTVQDLLFAWKVVARSRSNSIVFAKDLVTTGIGAGQTSRVEAARIAAQRAGDRSRGSVMASDAFFPFPDSIDVAASAGIKAIIQPGGSIRDDEVIKRCNELGIPMYFTGKRVFLH</sequence>
<dbReference type="GO" id="GO:0003937">
    <property type="term" value="F:IMP cyclohydrolase activity"/>
    <property type="evidence" value="ECO:0007669"/>
    <property type="project" value="InterPro"/>
</dbReference>
<evidence type="ECO:0000256" key="3">
    <source>
        <dbReference type="ARBA" id="ARBA00007667"/>
    </source>
</evidence>
<evidence type="ECO:0000313" key="10">
    <source>
        <dbReference type="EMBL" id="CAC11208.1"/>
    </source>
</evidence>
<dbReference type="InterPro" id="IPR016193">
    <property type="entry name" value="Cytidine_deaminase-like"/>
</dbReference>
<evidence type="ECO:0000256" key="4">
    <source>
        <dbReference type="ARBA" id="ARBA00022679"/>
    </source>
</evidence>
<dbReference type="InParanoid" id="Q9HM11"/>
<dbReference type="PANTHER" id="PTHR11692">
    <property type="entry name" value="BIFUNCTIONAL PURINE BIOSYNTHESIS PROTEIN PURH"/>
    <property type="match status" value="1"/>
</dbReference>
<name>Q9HM11_THEAC</name>
<protein>
    <submittedName>
        <fullName evidence="10">PurH bifunctional enzyme related protein</fullName>
    </submittedName>
</protein>
<dbReference type="NCBIfam" id="NF002049">
    <property type="entry name" value="PRK00881.1"/>
    <property type="match status" value="1"/>
</dbReference>
<dbReference type="FunFam" id="3.40.140.20:FF:000001">
    <property type="entry name" value="Bifunctional purine biosynthesis protein PurH"/>
    <property type="match status" value="1"/>
</dbReference>
<dbReference type="HAMAP" id="MF_00139">
    <property type="entry name" value="PurH"/>
    <property type="match status" value="1"/>
</dbReference>
<keyword evidence="6" id="KW-0378">Hydrolase</keyword>
<keyword evidence="8" id="KW-0511">Multifunctional enzyme</keyword>
<gene>
    <name evidence="10" type="ordered locus">Ta0060</name>
</gene>
<dbReference type="PROSITE" id="PS51855">
    <property type="entry name" value="MGS"/>
    <property type="match status" value="1"/>
</dbReference>
<evidence type="ECO:0000256" key="6">
    <source>
        <dbReference type="ARBA" id="ARBA00022801"/>
    </source>
</evidence>
<dbReference type="GO" id="GO:0005829">
    <property type="term" value="C:cytosol"/>
    <property type="evidence" value="ECO:0007669"/>
    <property type="project" value="TreeGrafter"/>
</dbReference>
<dbReference type="AlphaFoldDB" id="Q9HM11"/>
<evidence type="ECO:0000259" key="9">
    <source>
        <dbReference type="PROSITE" id="PS51855"/>
    </source>
</evidence>
<dbReference type="CDD" id="cd01421">
    <property type="entry name" value="IMPCH"/>
    <property type="match status" value="1"/>
</dbReference>
<comment type="pathway">
    <text evidence="2">Purine metabolism; IMP biosynthesis via de novo pathway; 5-formamido-1-(5-phospho-D-ribosyl)imidazole-4-carboxamide from 5-amino-1-(5-phospho-D-ribosyl)imidazole-4-carboxamide (10-formyl THF route): step 1/1.</text>
</comment>
<dbReference type="EnsemblBacteria" id="CAC11208">
    <property type="protein sequence ID" value="CAC11208"/>
    <property type="gene ID" value="CAC11208"/>
</dbReference>
<proteinExistence type="inferred from homology"/>
<dbReference type="OrthoDB" id="52603at2157"/>
<evidence type="ECO:0000256" key="5">
    <source>
        <dbReference type="ARBA" id="ARBA00022755"/>
    </source>
</evidence>
<dbReference type="PANTHER" id="PTHR11692:SF0">
    <property type="entry name" value="BIFUNCTIONAL PURINE BIOSYNTHESIS PROTEIN ATIC"/>
    <property type="match status" value="1"/>
</dbReference>
<dbReference type="InterPro" id="IPR011607">
    <property type="entry name" value="MGS-like_dom"/>
</dbReference>
<evidence type="ECO:0000256" key="2">
    <source>
        <dbReference type="ARBA" id="ARBA00004954"/>
    </source>
</evidence>
<dbReference type="Gene3D" id="3.40.50.1380">
    <property type="entry name" value="Methylglyoxal synthase-like domain"/>
    <property type="match status" value="1"/>
</dbReference>
<keyword evidence="5" id="KW-0658">Purine biosynthesis</keyword>
<dbReference type="GO" id="GO:0006221">
    <property type="term" value="P:pyrimidine nucleotide biosynthetic process"/>
    <property type="evidence" value="ECO:0007669"/>
    <property type="project" value="UniProtKB-KW"/>
</dbReference>
<dbReference type="Pfam" id="PF02142">
    <property type="entry name" value="MGS"/>
    <property type="match status" value="1"/>
</dbReference>
<dbReference type="KEGG" id="tac:Ta0060"/>
<keyword evidence="11" id="KW-1185">Reference proteome</keyword>
<dbReference type="STRING" id="273075.gene:9571275"/>
<evidence type="ECO:0000256" key="7">
    <source>
        <dbReference type="ARBA" id="ARBA00022975"/>
    </source>
</evidence>
<dbReference type="InterPro" id="IPR036914">
    <property type="entry name" value="MGS-like_dom_sf"/>
</dbReference>
<keyword evidence="4" id="KW-0808">Transferase</keyword>
<evidence type="ECO:0000256" key="8">
    <source>
        <dbReference type="ARBA" id="ARBA00023268"/>
    </source>
</evidence>
<organism evidence="10 11">
    <name type="scientific">Thermoplasma acidophilum (strain ATCC 25905 / DSM 1728 / JCM 9062 / NBRC 15155 / AMRC-C165)</name>
    <dbReference type="NCBI Taxonomy" id="273075"/>
    <lineage>
        <taxon>Archaea</taxon>
        <taxon>Methanobacteriati</taxon>
        <taxon>Thermoplasmatota</taxon>
        <taxon>Thermoplasmata</taxon>
        <taxon>Thermoplasmatales</taxon>
        <taxon>Thermoplasmataceae</taxon>
        <taxon>Thermoplasma</taxon>
    </lineage>
</organism>
<dbReference type="eggNOG" id="arCOG02824">
    <property type="taxonomic scope" value="Archaea"/>
</dbReference>